<evidence type="ECO:0000313" key="2">
    <source>
        <dbReference type="EMBL" id="KAF2687008.1"/>
    </source>
</evidence>
<keyword evidence="3" id="KW-1185">Reference proteome</keyword>
<evidence type="ECO:0000313" key="3">
    <source>
        <dbReference type="Proteomes" id="UP000799291"/>
    </source>
</evidence>
<accession>A0A6G1J9B5</accession>
<name>A0A6G1J9B5_9PLEO</name>
<dbReference type="Proteomes" id="UP000799291">
    <property type="component" value="Unassembled WGS sequence"/>
</dbReference>
<feature type="compositionally biased region" description="Polar residues" evidence="1">
    <location>
        <begin position="1"/>
        <end position="10"/>
    </location>
</feature>
<proteinExistence type="predicted"/>
<evidence type="ECO:0000256" key="1">
    <source>
        <dbReference type="SAM" id="MobiDB-lite"/>
    </source>
</evidence>
<gene>
    <name evidence="2" type="ORF">K458DRAFT_402516</name>
</gene>
<dbReference type="OrthoDB" id="3344043at2759"/>
<feature type="region of interest" description="Disordered" evidence="1">
    <location>
        <begin position="1"/>
        <end position="23"/>
    </location>
</feature>
<protein>
    <submittedName>
        <fullName evidence="2">Uncharacterized protein</fullName>
    </submittedName>
</protein>
<sequence length="157" mass="16834">MEKDASSSGSAKLPLIPRHGSGMSQQGSINWHNITHRSLTFTVGVLNRCANAGVDPYGPLVGQAFPQGFPLARRGRDNVYKAVTALRYQNGIANTLWFGFGVRALVRTLILTSEGTSLLALCASLGECFHEGLGPEVMSHIFKAHDAPEELTPSTAQ</sequence>
<dbReference type="AlphaFoldDB" id="A0A6G1J9B5"/>
<reference evidence="2" key="1">
    <citation type="journal article" date="2020" name="Stud. Mycol.">
        <title>101 Dothideomycetes genomes: a test case for predicting lifestyles and emergence of pathogens.</title>
        <authorList>
            <person name="Haridas S."/>
            <person name="Albert R."/>
            <person name="Binder M."/>
            <person name="Bloem J."/>
            <person name="Labutti K."/>
            <person name="Salamov A."/>
            <person name="Andreopoulos B."/>
            <person name="Baker S."/>
            <person name="Barry K."/>
            <person name="Bills G."/>
            <person name="Bluhm B."/>
            <person name="Cannon C."/>
            <person name="Castanera R."/>
            <person name="Culley D."/>
            <person name="Daum C."/>
            <person name="Ezra D."/>
            <person name="Gonzalez J."/>
            <person name="Henrissat B."/>
            <person name="Kuo A."/>
            <person name="Liang C."/>
            <person name="Lipzen A."/>
            <person name="Lutzoni F."/>
            <person name="Magnuson J."/>
            <person name="Mondo S."/>
            <person name="Nolan M."/>
            <person name="Ohm R."/>
            <person name="Pangilinan J."/>
            <person name="Park H.-J."/>
            <person name="Ramirez L."/>
            <person name="Alfaro M."/>
            <person name="Sun H."/>
            <person name="Tritt A."/>
            <person name="Yoshinaga Y."/>
            <person name="Zwiers L.-H."/>
            <person name="Turgeon B."/>
            <person name="Goodwin S."/>
            <person name="Spatafora J."/>
            <person name="Crous P."/>
            <person name="Grigoriev I."/>
        </authorList>
    </citation>
    <scope>NUCLEOTIDE SEQUENCE</scope>
    <source>
        <strain evidence="2">CBS 122367</strain>
    </source>
</reference>
<organism evidence="2 3">
    <name type="scientific">Lentithecium fluviatile CBS 122367</name>
    <dbReference type="NCBI Taxonomy" id="1168545"/>
    <lineage>
        <taxon>Eukaryota</taxon>
        <taxon>Fungi</taxon>
        <taxon>Dikarya</taxon>
        <taxon>Ascomycota</taxon>
        <taxon>Pezizomycotina</taxon>
        <taxon>Dothideomycetes</taxon>
        <taxon>Pleosporomycetidae</taxon>
        <taxon>Pleosporales</taxon>
        <taxon>Massarineae</taxon>
        <taxon>Lentitheciaceae</taxon>
        <taxon>Lentithecium</taxon>
    </lineage>
</organism>
<dbReference type="EMBL" id="MU005576">
    <property type="protein sequence ID" value="KAF2687008.1"/>
    <property type="molecule type" value="Genomic_DNA"/>
</dbReference>